<sequence>MLPRGLQVHKTRRIQKAMENAFFFFFFFFLLVSGKLKTQSILASWSFSRVNCRSIADLVNPCINFTERSLEVNL</sequence>
<keyword evidence="2" id="KW-1185">Reference proteome</keyword>
<proteinExistence type="predicted"/>
<evidence type="ECO:0000313" key="1">
    <source>
        <dbReference type="EMBL" id="KAI8021790.1"/>
    </source>
</evidence>
<reference evidence="1 2" key="1">
    <citation type="journal article" date="2022" name="Plant J.">
        <title>Chromosome-level genome of Camellia lanceoleosa provides a valuable resource for understanding genome evolution and self-incompatibility.</title>
        <authorList>
            <person name="Gong W."/>
            <person name="Xiao S."/>
            <person name="Wang L."/>
            <person name="Liao Z."/>
            <person name="Chang Y."/>
            <person name="Mo W."/>
            <person name="Hu G."/>
            <person name="Li W."/>
            <person name="Zhao G."/>
            <person name="Zhu H."/>
            <person name="Hu X."/>
            <person name="Ji K."/>
            <person name="Xiang X."/>
            <person name="Song Q."/>
            <person name="Yuan D."/>
            <person name="Jin S."/>
            <person name="Zhang L."/>
        </authorList>
    </citation>
    <scope>NUCLEOTIDE SEQUENCE [LARGE SCALE GENOMIC DNA]</scope>
    <source>
        <strain evidence="1">SQ_2022a</strain>
    </source>
</reference>
<protein>
    <submittedName>
        <fullName evidence="1">Uncharacterized protein</fullName>
    </submittedName>
</protein>
<dbReference type="EMBL" id="CM045763">
    <property type="protein sequence ID" value="KAI8021790.1"/>
    <property type="molecule type" value="Genomic_DNA"/>
</dbReference>
<comment type="caution">
    <text evidence="1">The sequence shown here is derived from an EMBL/GenBank/DDBJ whole genome shotgun (WGS) entry which is preliminary data.</text>
</comment>
<name>A0ACC0I8L5_9ERIC</name>
<gene>
    <name evidence="1" type="ORF">LOK49_LG03G01248</name>
</gene>
<organism evidence="1 2">
    <name type="scientific">Camellia lanceoleosa</name>
    <dbReference type="NCBI Taxonomy" id="1840588"/>
    <lineage>
        <taxon>Eukaryota</taxon>
        <taxon>Viridiplantae</taxon>
        <taxon>Streptophyta</taxon>
        <taxon>Embryophyta</taxon>
        <taxon>Tracheophyta</taxon>
        <taxon>Spermatophyta</taxon>
        <taxon>Magnoliopsida</taxon>
        <taxon>eudicotyledons</taxon>
        <taxon>Gunneridae</taxon>
        <taxon>Pentapetalae</taxon>
        <taxon>asterids</taxon>
        <taxon>Ericales</taxon>
        <taxon>Theaceae</taxon>
        <taxon>Camellia</taxon>
    </lineage>
</organism>
<evidence type="ECO:0000313" key="2">
    <source>
        <dbReference type="Proteomes" id="UP001060215"/>
    </source>
</evidence>
<dbReference type="Proteomes" id="UP001060215">
    <property type="component" value="Chromosome 6"/>
</dbReference>
<accession>A0ACC0I8L5</accession>